<dbReference type="RefSeq" id="WP_309651185.1">
    <property type="nucleotide sequence ID" value="NZ_JARWAK010000001.1"/>
</dbReference>
<keyword evidence="3 9" id="KW-0808">Transferase</keyword>
<dbReference type="SUPFAM" id="SSF55821">
    <property type="entry name" value="YrdC/RibB"/>
    <property type="match status" value="1"/>
</dbReference>
<evidence type="ECO:0000256" key="8">
    <source>
        <dbReference type="ARBA" id="ARBA00048366"/>
    </source>
</evidence>
<keyword evidence="7 9" id="KW-0067">ATP-binding</keyword>
<keyword evidence="5 9" id="KW-0548">Nucleotidyltransferase</keyword>
<proteinExistence type="inferred from homology"/>
<evidence type="ECO:0000256" key="3">
    <source>
        <dbReference type="ARBA" id="ARBA00022679"/>
    </source>
</evidence>
<protein>
    <recommendedName>
        <fullName evidence="9">Threonylcarbamoyl-AMP synthase</fullName>
        <shortName evidence="9">TC-AMP synthase</shortName>
        <ecNumber evidence="9">2.7.7.87</ecNumber>
    </recommendedName>
    <alternativeName>
        <fullName evidence="9">L-threonylcarbamoyladenylate synthase</fullName>
    </alternativeName>
    <alternativeName>
        <fullName evidence="9">t(6)A37 threonylcarbamoyladenosine biosynthesis protein TsaC</fullName>
    </alternativeName>
    <alternativeName>
        <fullName evidence="9">tRNA threonylcarbamoyladenosine biosynthesis protein TsaC</fullName>
    </alternativeName>
</protein>
<keyword evidence="6 9" id="KW-0547">Nucleotide-binding</keyword>
<sequence>MHPDTSLADAVAALRAGGVIAYPTEAVWGLGCDPDDEAALTRLLRLKRREPAKGVILVAADLEQFAPWLEGLDAERRRALTTPRGTPTTWLVPDNGRATALVRGDHDRVALRVSDHPLVATLCRAFGGPIVSTSANRAGEPSAMSAEEIRGIFGDELDAVLDGPLGGHDRPSTIRDLLTGRVLRD</sequence>
<evidence type="ECO:0000313" key="11">
    <source>
        <dbReference type="EMBL" id="MDR5865242.1"/>
    </source>
</evidence>
<evidence type="ECO:0000256" key="9">
    <source>
        <dbReference type="HAMAP-Rule" id="MF_01852"/>
    </source>
</evidence>
<dbReference type="Gene3D" id="3.90.870.10">
    <property type="entry name" value="DHBP synthase"/>
    <property type="match status" value="1"/>
</dbReference>
<dbReference type="Pfam" id="PF01300">
    <property type="entry name" value="Sua5_yciO_yrdC"/>
    <property type="match status" value="1"/>
</dbReference>
<dbReference type="InterPro" id="IPR006070">
    <property type="entry name" value="Sua5-like_dom"/>
</dbReference>
<evidence type="ECO:0000259" key="10">
    <source>
        <dbReference type="PROSITE" id="PS51163"/>
    </source>
</evidence>
<keyword evidence="2 9" id="KW-0963">Cytoplasm</keyword>
<reference evidence="11 12" key="1">
    <citation type="submission" date="2023-04" db="EMBL/GenBank/DDBJ databases">
        <title>A long-awaited taxogenomic arrangement of the family Halomonadaceae.</title>
        <authorList>
            <person name="De La Haba R."/>
            <person name="Chuvochina M."/>
            <person name="Wittouck S."/>
            <person name="Arahal D.R."/>
            <person name="Sanchez-Porro C."/>
            <person name="Hugenholtz P."/>
            <person name="Ventosa A."/>
        </authorList>
    </citation>
    <scope>NUCLEOTIDE SEQUENCE [LARGE SCALE GENOMIC DNA]</scope>
    <source>
        <strain evidence="11 12">DSM 23530</strain>
    </source>
</reference>
<keyword evidence="4 9" id="KW-0819">tRNA processing</keyword>
<dbReference type="Proteomes" id="UP001264519">
    <property type="component" value="Unassembled WGS sequence"/>
</dbReference>
<dbReference type="InterPro" id="IPR017945">
    <property type="entry name" value="DHBP_synth_RibB-like_a/b_dom"/>
</dbReference>
<comment type="function">
    <text evidence="9">Required for the formation of a threonylcarbamoyl group on adenosine at position 37 (t(6)A37) in tRNAs that read codons beginning with adenine. Catalyzes the conversion of L-threonine, HCO(3)(-)/CO(2) and ATP to give threonylcarbamoyl-AMP (TC-AMP) as the acyladenylate intermediate, with the release of diphosphate.</text>
</comment>
<evidence type="ECO:0000256" key="4">
    <source>
        <dbReference type="ARBA" id="ARBA00022694"/>
    </source>
</evidence>
<comment type="similarity">
    <text evidence="9">Belongs to the SUA5 family. TsaC subfamily.</text>
</comment>
<dbReference type="InterPro" id="IPR023535">
    <property type="entry name" value="TC-AMP_synthase"/>
</dbReference>
<dbReference type="PANTHER" id="PTHR17490:SF18">
    <property type="entry name" value="THREONYLCARBAMOYL-AMP SYNTHASE"/>
    <property type="match status" value="1"/>
</dbReference>
<name>A0ABU1FYF4_9GAMM</name>
<evidence type="ECO:0000256" key="6">
    <source>
        <dbReference type="ARBA" id="ARBA00022741"/>
    </source>
</evidence>
<evidence type="ECO:0000256" key="7">
    <source>
        <dbReference type="ARBA" id="ARBA00022840"/>
    </source>
</evidence>
<evidence type="ECO:0000256" key="2">
    <source>
        <dbReference type="ARBA" id="ARBA00022490"/>
    </source>
</evidence>
<dbReference type="HAMAP" id="MF_01852">
    <property type="entry name" value="TsaC"/>
    <property type="match status" value="1"/>
</dbReference>
<comment type="catalytic activity">
    <reaction evidence="8 9">
        <text>L-threonine + hydrogencarbonate + ATP = L-threonylcarbamoyladenylate + diphosphate + H2O</text>
        <dbReference type="Rhea" id="RHEA:36407"/>
        <dbReference type="ChEBI" id="CHEBI:15377"/>
        <dbReference type="ChEBI" id="CHEBI:17544"/>
        <dbReference type="ChEBI" id="CHEBI:30616"/>
        <dbReference type="ChEBI" id="CHEBI:33019"/>
        <dbReference type="ChEBI" id="CHEBI:57926"/>
        <dbReference type="ChEBI" id="CHEBI:73682"/>
        <dbReference type="EC" id="2.7.7.87"/>
    </reaction>
</comment>
<dbReference type="EMBL" id="JARWAK010000001">
    <property type="protein sequence ID" value="MDR5865242.1"/>
    <property type="molecule type" value="Genomic_DNA"/>
</dbReference>
<dbReference type="InterPro" id="IPR050156">
    <property type="entry name" value="TC-AMP_synthase_SUA5"/>
</dbReference>
<evidence type="ECO:0000313" key="12">
    <source>
        <dbReference type="Proteomes" id="UP001264519"/>
    </source>
</evidence>
<accession>A0ABU1FYF4</accession>
<organism evidence="11 12">
    <name type="scientific">Halomonas koreensis</name>
    <dbReference type="NCBI Taxonomy" id="245385"/>
    <lineage>
        <taxon>Bacteria</taxon>
        <taxon>Pseudomonadati</taxon>
        <taxon>Pseudomonadota</taxon>
        <taxon>Gammaproteobacteria</taxon>
        <taxon>Oceanospirillales</taxon>
        <taxon>Halomonadaceae</taxon>
        <taxon>Halomonas</taxon>
    </lineage>
</organism>
<evidence type="ECO:0000256" key="5">
    <source>
        <dbReference type="ARBA" id="ARBA00022695"/>
    </source>
</evidence>
<dbReference type="PROSITE" id="PS51163">
    <property type="entry name" value="YRDC"/>
    <property type="match status" value="1"/>
</dbReference>
<keyword evidence="12" id="KW-1185">Reference proteome</keyword>
<dbReference type="PANTHER" id="PTHR17490">
    <property type="entry name" value="SUA5"/>
    <property type="match status" value="1"/>
</dbReference>
<dbReference type="EC" id="2.7.7.87" evidence="9"/>
<gene>
    <name evidence="9" type="primary">tsaC</name>
    <name evidence="11" type="ORF">QC818_00380</name>
</gene>
<evidence type="ECO:0000256" key="1">
    <source>
        <dbReference type="ARBA" id="ARBA00004496"/>
    </source>
</evidence>
<feature type="domain" description="YrdC-like" evidence="10">
    <location>
        <begin position="4"/>
        <end position="185"/>
    </location>
</feature>
<comment type="caution">
    <text evidence="11">The sequence shown here is derived from an EMBL/GenBank/DDBJ whole genome shotgun (WGS) entry which is preliminary data.</text>
</comment>
<comment type="subcellular location">
    <subcellularLocation>
        <location evidence="1 9">Cytoplasm</location>
    </subcellularLocation>
</comment>